<dbReference type="NCBIfam" id="TIGR01299">
    <property type="entry name" value="synapt_SV2"/>
    <property type="match status" value="1"/>
</dbReference>
<accession>A0A3P9Q0K1</accession>
<comment type="subcellular location">
    <subcellularLocation>
        <location evidence="1">Cytoplasmic vesicle</location>
        <location evidence="1">Secretory vesicle</location>
        <location evidence="1">Synaptic vesicle membrane</location>
        <topology evidence="1">Multi-pass membrane protein</topology>
    </subcellularLocation>
</comment>
<feature type="transmembrane region" description="Helical" evidence="13">
    <location>
        <begin position="191"/>
        <end position="210"/>
    </location>
</feature>
<feature type="transmembrane region" description="Helical" evidence="13">
    <location>
        <begin position="612"/>
        <end position="631"/>
    </location>
</feature>
<keyword evidence="6" id="KW-0532">Neurotransmitter transport</keyword>
<evidence type="ECO:0000256" key="12">
    <source>
        <dbReference type="SAM" id="MobiDB-lite"/>
    </source>
</evidence>
<dbReference type="GO" id="GO:0007268">
    <property type="term" value="P:chemical synaptic transmission"/>
    <property type="evidence" value="ECO:0007669"/>
    <property type="project" value="InterPro"/>
</dbReference>
<evidence type="ECO:0000256" key="13">
    <source>
        <dbReference type="SAM" id="Phobius"/>
    </source>
</evidence>
<dbReference type="InterPro" id="IPR005829">
    <property type="entry name" value="Sugar_transporter_CS"/>
</dbReference>
<evidence type="ECO:0000256" key="5">
    <source>
        <dbReference type="ARBA" id="ARBA00022692"/>
    </source>
</evidence>
<dbReference type="FunFam" id="1.20.1250.20:FF:000014">
    <property type="entry name" value="synaptic vesicle glycoprotein 2A"/>
    <property type="match status" value="1"/>
</dbReference>
<dbReference type="PROSITE" id="PS00217">
    <property type="entry name" value="SUGAR_TRANSPORT_2"/>
    <property type="match status" value="1"/>
</dbReference>
<dbReference type="Pfam" id="PF07690">
    <property type="entry name" value="MFS_1"/>
    <property type="match status" value="1"/>
</dbReference>
<dbReference type="OMA" id="HDEYKDR"/>
<evidence type="ECO:0000313" key="16">
    <source>
        <dbReference type="Proteomes" id="UP000242638"/>
    </source>
</evidence>
<feature type="transmembrane region" description="Helical" evidence="13">
    <location>
        <begin position="438"/>
        <end position="456"/>
    </location>
</feature>
<feature type="transmembrane region" description="Helical" evidence="13">
    <location>
        <begin position="245"/>
        <end position="269"/>
    </location>
</feature>
<evidence type="ECO:0000256" key="7">
    <source>
        <dbReference type="ARBA" id="ARBA00022989"/>
    </source>
</evidence>
<dbReference type="STRING" id="8081.ENSPREP00000027585"/>
<dbReference type="Proteomes" id="UP000242638">
    <property type="component" value="Unassembled WGS sequence"/>
</dbReference>
<keyword evidence="4" id="KW-0597">Phosphoprotein</keyword>
<feature type="compositionally biased region" description="Polar residues" evidence="12">
    <location>
        <begin position="1"/>
        <end position="10"/>
    </location>
</feature>
<name>A0A3P9Q0K1_POERE</name>
<evidence type="ECO:0000313" key="15">
    <source>
        <dbReference type="Ensembl" id="ENSPREP00000027585.1"/>
    </source>
</evidence>
<feature type="domain" description="Major facilitator superfamily (MFS) profile" evidence="14">
    <location>
        <begin position="156"/>
        <end position="724"/>
    </location>
</feature>
<dbReference type="InterPro" id="IPR011701">
    <property type="entry name" value="MFS"/>
</dbReference>
<feature type="transmembrane region" description="Helical" evidence="13">
    <location>
        <begin position="582"/>
        <end position="605"/>
    </location>
</feature>
<feature type="transmembrane region" description="Helical" evidence="13">
    <location>
        <begin position="156"/>
        <end position="179"/>
    </location>
</feature>
<evidence type="ECO:0000256" key="4">
    <source>
        <dbReference type="ARBA" id="ARBA00022553"/>
    </source>
</evidence>
<evidence type="ECO:0000256" key="6">
    <source>
        <dbReference type="ARBA" id="ARBA00022775"/>
    </source>
</evidence>
<evidence type="ECO:0000259" key="14">
    <source>
        <dbReference type="PROSITE" id="PS50850"/>
    </source>
</evidence>
<evidence type="ECO:0000256" key="3">
    <source>
        <dbReference type="ARBA" id="ARBA00022448"/>
    </source>
</evidence>
<keyword evidence="10" id="KW-0325">Glycoprotein</keyword>
<dbReference type="KEGG" id="pret:103473289"/>
<comment type="similarity">
    <text evidence="2">Belongs to the major facilitator superfamily.</text>
</comment>
<sequence length="729" mass="81924">MDEAPNNRTSLVKGAKDIAKEAKRHASKNFNKAVDRASDEYSAQRSYDRFHNENEDNYNVYNQPEYGDNAANDEDGASSDATEGHDDEDEIYEGEYQGVPASNNEKPRDGQVALGLKNLKSQKELENERQADEEELAQQYELIMQECGHGRFQWQLFFVLGLALMSDGVEVFVVGFVLPSAETDMCVPNSGAGWLGSIVYLGMMFGAFFWGGLSDKVGRKQCLLISMSVNGFFAFLSSFVQGYSMFLLCRMVSGFGIGGAVPIVFSYFAEVLAREKRGEHLSWLCMFWMIGGIYASAMAWAIIPHYGWSFSMGSAYQFHSWRVFVVVCALPCVSAVIALTFMPESPRFFLETGKHDEAWMVLKHIHDTNMRARGEPERVFTVNRIKIPKQLDELVEMQNESANPVLKVLCKIKAELRGIWLTFMRCFSYPVKENTMKLAAVWFTLSFGFYGLSVWFPDVIKHLQADEYASRVKIHHNERIEDFTFNFTLENQIHRNGVFMNDRFLNMKFKAVTFIDSSFINCYFEDVSSVGSSFKNCTFVDSFFYNTDVDDAKLTNSRVINSSFHHNKTGCQMTFDDDYSAYWVYFVNFLGTLAVLPGNIVSALLMDKIGRLSMLGGSMVLSGISCFFLWFGTSESMMIFMLCLYNGLSISAWNSLDVVTTELYPTDRRGTGFGFCNAICKLAAVLGNLIFGSLVGITKAIPILLASAVLVGGGLVGLRLPDTRSNVLM</sequence>
<keyword evidence="16" id="KW-1185">Reference proteome</keyword>
<dbReference type="Bgee" id="ENSPREG00000018654">
    <property type="expression patterns" value="Expressed in head"/>
</dbReference>
<evidence type="ECO:0000256" key="1">
    <source>
        <dbReference type="ARBA" id="ARBA00004644"/>
    </source>
</evidence>
<evidence type="ECO:0000256" key="2">
    <source>
        <dbReference type="ARBA" id="ARBA00008335"/>
    </source>
</evidence>
<dbReference type="InterPro" id="IPR020846">
    <property type="entry name" value="MFS_dom"/>
</dbReference>
<dbReference type="FunFam" id="1.20.1250.20:FF:000009">
    <property type="entry name" value="Synaptic vesicle glycoprotein 2A"/>
    <property type="match status" value="1"/>
</dbReference>
<protein>
    <submittedName>
        <fullName evidence="15">Synaptic vesicle glycoprotein 2C</fullName>
    </submittedName>
</protein>
<dbReference type="InterPro" id="IPR055415">
    <property type="entry name" value="LD_SV2"/>
</dbReference>
<dbReference type="FunFam" id="2.160.20.80:FF:000001">
    <property type="entry name" value="Synaptic vesicle glycoprotein 2A"/>
    <property type="match status" value="1"/>
</dbReference>
<dbReference type="OrthoDB" id="433512at2759"/>
<keyword evidence="7 13" id="KW-1133">Transmembrane helix</keyword>
<feature type="transmembrane region" description="Helical" evidence="13">
    <location>
        <begin position="222"/>
        <end position="239"/>
    </location>
</feature>
<feature type="region of interest" description="Disordered" evidence="12">
    <location>
        <begin position="1"/>
        <end position="86"/>
    </location>
</feature>
<evidence type="ECO:0000256" key="10">
    <source>
        <dbReference type="ARBA" id="ARBA00023180"/>
    </source>
</evidence>
<keyword evidence="8" id="KW-0770">Synapse</keyword>
<dbReference type="InterPro" id="IPR022308">
    <property type="entry name" value="SV2"/>
</dbReference>
<reference evidence="15" key="3">
    <citation type="submission" date="2025-09" db="UniProtKB">
        <authorList>
            <consortium name="Ensembl"/>
        </authorList>
    </citation>
    <scope>IDENTIFICATION</scope>
    <source>
        <strain evidence="15">Guanapo</strain>
    </source>
</reference>
<dbReference type="Ensembl" id="ENSPRET00000027885.1">
    <property type="protein sequence ID" value="ENSPREP00000027585.1"/>
    <property type="gene ID" value="ENSPREG00000018654.1"/>
</dbReference>
<reference evidence="15" key="2">
    <citation type="submission" date="2025-08" db="UniProtKB">
        <authorList>
            <consortium name="Ensembl"/>
        </authorList>
    </citation>
    <scope>IDENTIFICATION</scope>
    <source>
        <strain evidence="15">Guanapo</strain>
    </source>
</reference>
<keyword evidence="3" id="KW-0813">Transport</keyword>
<feature type="transmembrane region" description="Helical" evidence="13">
    <location>
        <begin position="637"/>
        <end position="659"/>
    </location>
</feature>
<dbReference type="GeneID" id="103473289"/>
<evidence type="ECO:0000256" key="8">
    <source>
        <dbReference type="ARBA" id="ARBA00023018"/>
    </source>
</evidence>
<dbReference type="SUPFAM" id="SSF141571">
    <property type="entry name" value="Pentapeptide repeat-like"/>
    <property type="match status" value="1"/>
</dbReference>
<dbReference type="GO" id="GO:0006836">
    <property type="term" value="P:neurotransmitter transport"/>
    <property type="evidence" value="ECO:0007669"/>
    <property type="project" value="UniProtKB-KW"/>
</dbReference>
<feature type="transmembrane region" description="Helical" evidence="13">
    <location>
        <begin position="700"/>
        <end position="720"/>
    </location>
</feature>
<feature type="transmembrane region" description="Helical" evidence="13">
    <location>
        <begin position="323"/>
        <end position="342"/>
    </location>
</feature>
<organism evidence="15 16">
    <name type="scientific">Poecilia reticulata</name>
    <name type="common">Guppy</name>
    <name type="synonym">Acanthophacelus reticulatus</name>
    <dbReference type="NCBI Taxonomy" id="8081"/>
    <lineage>
        <taxon>Eukaryota</taxon>
        <taxon>Metazoa</taxon>
        <taxon>Chordata</taxon>
        <taxon>Craniata</taxon>
        <taxon>Vertebrata</taxon>
        <taxon>Euteleostomi</taxon>
        <taxon>Actinopterygii</taxon>
        <taxon>Neopterygii</taxon>
        <taxon>Teleostei</taxon>
        <taxon>Neoteleostei</taxon>
        <taxon>Acanthomorphata</taxon>
        <taxon>Ovalentaria</taxon>
        <taxon>Atherinomorphae</taxon>
        <taxon>Cyprinodontiformes</taxon>
        <taxon>Poeciliidae</taxon>
        <taxon>Poeciliinae</taxon>
        <taxon>Poecilia</taxon>
    </lineage>
</organism>
<dbReference type="RefSeq" id="XP_008421619.1">
    <property type="nucleotide sequence ID" value="XM_008423397.2"/>
</dbReference>
<dbReference type="Gene3D" id="1.20.1250.20">
    <property type="entry name" value="MFS general substrate transporter like domains"/>
    <property type="match status" value="2"/>
</dbReference>
<evidence type="ECO:0000256" key="11">
    <source>
        <dbReference type="ARBA" id="ARBA00023329"/>
    </source>
</evidence>
<dbReference type="Pfam" id="PF23894">
    <property type="entry name" value="LD_SV2"/>
    <property type="match status" value="1"/>
</dbReference>
<dbReference type="PROSITE" id="PS50850">
    <property type="entry name" value="MFS"/>
    <property type="match status" value="1"/>
</dbReference>
<proteinExistence type="inferred from homology"/>
<dbReference type="Gene3D" id="2.160.20.80">
    <property type="entry name" value="E3 ubiquitin-protein ligase SopA"/>
    <property type="match status" value="1"/>
</dbReference>
<dbReference type="InterPro" id="IPR005828">
    <property type="entry name" value="MFS_sugar_transport-like"/>
</dbReference>
<dbReference type="AlphaFoldDB" id="A0A3P9Q0K1"/>
<feature type="transmembrane region" description="Helical" evidence="13">
    <location>
        <begin position="671"/>
        <end position="694"/>
    </location>
</feature>
<dbReference type="Pfam" id="PF00083">
    <property type="entry name" value="Sugar_tr"/>
    <property type="match status" value="1"/>
</dbReference>
<dbReference type="SUPFAM" id="SSF103473">
    <property type="entry name" value="MFS general substrate transporter"/>
    <property type="match status" value="2"/>
</dbReference>
<keyword evidence="11" id="KW-0968">Cytoplasmic vesicle</keyword>
<dbReference type="GO" id="GO:0030672">
    <property type="term" value="C:synaptic vesicle membrane"/>
    <property type="evidence" value="ECO:0007669"/>
    <property type="project" value="UniProtKB-SubCell"/>
</dbReference>
<reference evidence="16" key="1">
    <citation type="submission" date="2013-11" db="EMBL/GenBank/DDBJ databases">
        <title>The genomic landscape of the Guanapo guppy.</title>
        <authorList>
            <person name="Kuenstner A."/>
            <person name="Dreyer C."/>
        </authorList>
    </citation>
    <scope>NUCLEOTIDE SEQUENCE</scope>
    <source>
        <strain evidence="16">Guanapo</strain>
    </source>
</reference>
<dbReference type="GO" id="GO:0022857">
    <property type="term" value="F:transmembrane transporter activity"/>
    <property type="evidence" value="ECO:0007669"/>
    <property type="project" value="InterPro"/>
</dbReference>
<dbReference type="GeneTree" id="ENSGT00950000182940"/>
<evidence type="ECO:0000256" key="9">
    <source>
        <dbReference type="ARBA" id="ARBA00023136"/>
    </source>
</evidence>
<dbReference type="PANTHER" id="PTHR23511">
    <property type="entry name" value="SYNAPTIC VESICLE GLYCOPROTEIN 2"/>
    <property type="match status" value="1"/>
</dbReference>
<dbReference type="PANTHER" id="PTHR23511:SF6">
    <property type="entry name" value="SYNAPTIC VESICLE GLYCOPROTEIN 2C"/>
    <property type="match status" value="1"/>
</dbReference>
<feature type="transmembrane region" description="Helical" evidence="13">
    <location>
        <begin position="281"/>
        <end position="303"/>
    </location>
</feature>
<keyword evidence="5 13" id="KW-0812">Transmembrane</keyword>
<keyword evidence="9 13" id="KW-0472">Membrane</keyword>
<dbReference type="InterPro" id="IPR036259">
    <property type="entry name" value="MFS_trans_sf"/>
</dbReference>